<gene>
    <name evidence="1" type="ORF">HLB09_15115</name>
</gene>
<protein>
    <submittedName>
        <fullName evidence="1">HAD family hydrolase</fullName>
    </submittedName>
</protein>
<dbReference type="InterPro" id="IPR036412">
    <property type="entry name" value="HAD-like_sf"/>
</dbReference>
<keyword evidence="1" id="KW-0378">Hydrolase</keyword>
<organism evidence="1 2">
    <name type="scientific">Pseudokineococcus marinus</name>
    <dbReference type="NCBI Taxonomy" id="351215"/>
    <lineage>
        <taxon>Bacteria</taxon>
        <taxon>Bacillati</taxon>
        <taxon>Actinomycetota</taxon>
        <taxon>Actinomycetes</taxon>
        <taxon>Kineosporiales</taxon>
        <taxon>Kineosporiaceae</taxon>
        <taxon>Pseudokineococcus</taxon>
    </lineage>
</organism>
<evidence type="ECO:0000313" key="2">
    <source>
        <dbReference type="Proteomes" id="UP000555552"/>
    </source>
</evidence>
<accession>A0A849BU94</accession>
<dbReference type="RefSeq" id="WP_171204145.1">
    <property type="nucleotide sequence ID" value="NZ_JABEMA010000341.1"/>
</dbReference>
<dbReference type="InterPro" id="IPR023214">
    <property type="entry name" value="HAD_sf"/>
</dbReference>
<proteinExistence type="predicted"/>
<reference evidence="1 2" key="1">
    <citation type="submission" date="2020-05" db="EMBL/GenBank/DDBJ databases">
        <title>MicrobeNet Type strains.</title>
        <authorList>
            <person name="Nicholson A.C."/>
        </authorList>
    </citation>
    <scope>NUCLEOTIDE SEQUENCE [LARGE SCALE GENOMIC DNA]</scope>
    <source>
        <strain evidence="1 2">JCM 14547</strain>
    </source>
</reference>
<comment type="caution">
    <text evidence="1">The sequence shown here is derived from an EMBL/GenBank/DDBJ whole genome shotgun (WGS) entry which is preliminary data.</text>
</comment>
<evidence type="ECO:0000313" key="1">
    <source>
        <dbReference type="EMBL" id="NNH24392.1"/>
    </source>
</evidence>
<dbReference type="Gene3D" id="1.10.150.400">
    <property type="match status" value="1"/>
</dbReference>
<keyword evidence="2" id="KW-1185">Reference proteome</keyword>
<name>A0A849BU94_9ACTN</name>
<dbReference type="AlphaFoldDB" id="A0A849BU94"/>
<dbReference type="Gene3D" id="3.40.50.1000">
    <property type="entry name" value="HAD superfamily/HAD-like"/>
    <property type="match status" value="1"/>
</dbReference>
<sequence>MPSPTHLVTVDCFDTAITRALGEPRQVGYVVAERLRRAGVVSTPPEQYVEARERAEHLARRRVGPGRTLDDVARELVALLGLDPDVAPVLVEAEVDAEVLLTRQVPGTASRLARERDRGAQVGFLSDTPLTTDQLRRLLARAGVLDERDLVWTSSELGAEKGEGAAYAAVVADLGGRPGTWRHSGDNHRSDVVMARLSGVRASWAPAGSLTRYERALDRASPATGGVSSLLAGSSRRARLLLAASDADADLAPAATGALGAVVVAYGLWALARADAAGAAAVRVQGSSG</sequence>
<dbReference type="EMBL" id="JABEMA010000341">
    <property type="protein sequence ID" value="NNH24392.1"/>
    <property type="molecule type" value="Genomic_DNA"/>
</dbReference>
<dbReference type="GO" id="GO:0016787">
    <property type="term" value="F:hydrolase activity"/>
    <property type="evidence" value="ECO:0007669"/>
    <property type="project" value="UniProtKB-KW"/>
</dbReference>
<dbReference type="Proteomes" id="UP000555552">
    <property type="component" value="Unassembled WGS sequence"/>
</dbReference>
<dbReference type="SUPFAM" id="SSF56784">
    <property type="entry name" value="HAD-like"/>
    <property type="match status" value="1"/>
</dbReference>
<feature type="non-terminal residue" evidence="1">
    <location>
        <position position="289"/>
    </location>
</feature>